<dbReference type="EMBL" id="LFZN01000004">
    <property type="protein sequence ID" value="KXT06866.1"/>
    <property type="molecule type" value="Genomic_DNA"/>
</dbReference>
<dbReference type="OrthoDB" id="10264738at2759"/>
<gene>
    <name evidence="1" type="ORF">AC578_7123</name>
</gene>
<dbReference type="EMBL" id="LFZN01000004">
    <property type="protein sequence ID" value="KXT06872.1"/>
    <property type="molecule type" value="Genomic_DNA"/>
</dbReference>
<evidence type="ECO:0000313" key="1">
    <source>
        <dbReference type="EMBL" id="KXT06876.1"/>
    </source>
</evidence>
<proteinExistence type="predicted"/>
<name>A0A139HWP8_9PEZI</name>
<reference evidence="1 2" key="1">
    <citation type="submission" date="2015-07" db="EMBL/GenBank/DDBJ databases">
        <title>Comparative genomics of the Sigatoka disease complex on banana suggests a link between parallel evolutionary changes in Pseudocercospora fijiensis and Pseudocercospora eumusae and increased virulence on the banana host.</title>
        <authorList>
            <person name="Chang T.-C."/>
            <person name="Salvucci A."/>
            <person name="Crous P.W."/>
            <person name="Stergiopoulos I."/>
        </authorList>
    </citation>
    <scope>NUCLEOTIDE SEQUENCE [LARGE SCALE GENOMIC DNA]</scope>
    <source>
        <strain evidence="1 2">CBS 114824</strain>
    </source>
</reference>
<evidence type="ECO:0000313" key="2">
    <source>
        <dbReference type="Proteomes" id="UP000070133"/>
    </source>
</evidence>
<comment type="caution">
    <text evidence="1">The sequence shown here is derived from an EMBL/GenBank/DDBJ whole genome shotgun (WGS) entry which is preliminary data.</text>
</comment>
<protein>
    <submittedName>
        <fullName evidence="1">Uncharacterized protein</fullName>
    </submittedName>
</protein>
<organism evidence="1 2">
    <name type="scientific">Pseudocercospora eumusae</name>
    <dbReference type="NCBI Taxonomy" id="321146"/>
    <lineage>
        <taxon>Eukaryota</taxon>
        <taxon>Fungi</taxon>
        <taxon>Dikarya</taxon>
        <taxon>Ascomycota</taxon>
        <taxon>Pezizomycotina</taxon>
        <taxon>Dothideomycetes</taxon>
        <taxon>Dothideomycetidae</taxon>
        <taxon>Mycosphaerellales</taxon>
        <taxon>Mycosphaerellaceae</taxon>
        <taxon>Pseudocercospora</taxon>
    </lineage>
</organism>
<dbReference type="Proteomes" id="UP000070133">
    <property type="component" value="Unassembled WGS sequence"/>
</dbReference>
<accession>A0A139HWP8</accession>
<dbReference type="EMBL" id="LFZN01000004">
    <property type="protein sequence ID" value="KXT06876.1"/>
    <property type="molecule type" value="Genomic_DNA"/>
</dbReference>
<dbReference type="EMBL" id="LFZN01000004">
    <property type="protein sequence ID" value="KXT06865.1"/>
    <property type="molecule type" value="Genomic_DNA"/>
</dbReference>
<sequence>MLLYTVQRQYTFASTTSQDKRIATGSHVSINMCSYTFLYYYCGCDWYIIDDTIEFCANRSLSGYSVDVWGEDMCSKKDVSCAGLSRYYCRECSEDHTLEYELEE</sequence>
<dbReference type="EMBL" id="LFZN01000004">
    <property type="protein sequence ID" value="KXT06868.1"/>
    <property type="molecule type" value="Genomic_DNA"/>
</dbReference>
<keyword evidence="2" id="KW-1185">Reference proteome</keyword>
<dbReference type="AlphaFoldDB" id="A0A139HWP8"/>